<reference evidence="1 2" key="1">
    <citation type="submission" date="2021-01" db="EMBL/GenBank/DDBJ databases">
        <title>WGS of actinomycetes isolated from Thailand.</title>
        <authorList>
            <person name="Thawai C."/>
        </authorList>
    </citation>
    <scope>NUCLEOTIDE SEQUENCE [LARGE SCALE GENOMIC DNA]</scope>
    <source>
        <strain evidence="1 2">CA1R205</strain>
    </source>
</reference>
<organism evidence="1 2">
    <name type="scientific">Streptomyces coffeae</name>
    <dbReference type="NCBI Taxonomy" id="621382"/>
    <lineage>
        <taxon>Bacteria</taxon>
        <taxon>Bacillati</taxon>
        <taxon>Actinomycetota</taxon>
        <taxon>Actinomycetes</taxon>
        <taxon>Kitasatosporales</taxon>
        <taxon>Streptomycetaceae</taxon>
        <taxon>Streptomyces</taxon>
    </lineage>
</organism>
<name>A0ABS1NNR3_9ACTN</name>
<evidence type="ECO:0000313" key="2">
    <source>
        <dbReference type="Proteomes" id="UP000634229"/>
    </source>
</evidence>
<dbReference type="Proteomes" id="UP000634229">
    <property type="component" value="Unassembled WGS sequence"/>
</dbReference>
<dbReference type="EMBL" id="JAERRF010000032">
    <property type="protein sequence ID" value="MBL1101718.1"/>
    <property type="molecule type" value="Genomic_DNA"/>
</dbReference>
<protein>
    <recommendedName>
        <fullName evidence="3">Type II toxin-antitoxin system RelE/ParE family toxin</fullName>
    </recommendedName>
</protein>
<comment type="caution">
    <text evidence="1">The sequence shown here is derived from an EMBL/GenBank/DDBJ whole genome shotgun (WGS) entry which is preliminary data.</text>
</comment>
<dbReference type="RefSeq" id="WP_201881456.1">
    <property type="nucleotide sequence ID" value="NZ_JAERRF010000032.1"/>
</dbReference>
<evidence type="ECO:0000313" key="1">
    <source>
        <dbReference type="EMBL" id="MBL1101718.1"/>
    </source>
</evidence>
<keyword evidence="2" id="KW-1185">Reference proteome</keyword>
<accession>A0ABS1NNR3</accession>
<gene>
    <name evidence="1" type="ORF">JK363_34740</name>
</gene>
<proteinExistence type="predicted"/>
<sequence length="80" mass="9259">MYSLRYPPHVEAVWDSRPGDARVEFDRALAAVCEDPFATTTPHQADGDIKRLLILDHTRAVLVVFKQPQRVRILDLKYLR</sequence>
<evidence type="ECO:0008006" key="3">
    <source>
        <dbReference type="Google" id="ProtNLM"/>
    </source>
</evidence>